<sequence>MLEVCVEDGAGMAAALAGGADRLELCVALDLGGLTPPSSLLDLAARQPLPVHALSRPRPGDFAYNARDCALVQADLAEFAKAGLAGAVIGCGGRQGLDRGALAEWVDHARALGEARGRPLSLTLHRVFDLLDDPFAGLEIAVELGFDRILTSAGAVRAGDGVARFAALVKAASGRITIMAGGGLEPAAVAALRAAGVHEFHASCRSPVPKACVDARLIDLGFQAGRGRQTDVSRVAAFVAATS</sequence>
<evidence type="ECO:0000256" key="2">
    <source>
        <dbReference type="ARBA" id="ARBA00019014"/>
    </source>
</evidence>
<comment type="caution">
    <text evidence="3">The sequence shown here is derived from an EMBL/GenBank/DDBJ whole genome shotgun (WGS) entry which is preliminary data.</text>
</comment>
<evidence type="ECO:0000313" key="4">
    <source>
        <dbReference type="Proteomes" id="UP001184150"/>
    </source>
</evidence>
<protein>
    <recommendedName>
        <fullName evidence="2">Copper homeostasis protein cutC homolog</fullName>
    </recommendedName>
</protein>
<accession>A0ABU1MQH4</accession>
<dbReference type="Pfam" id="PF03932">
    <property type="entry name" value="CutC"/>
    <property type="match status" value="1"/>
</dbReference>
<keyword evidence="4" id="KW-1185">Reference proteome</keyword>
<evidence type="ECO:0000256" key="1">
    <source>
        <dbReference type="ARBA" id="ARBA00007768"/>
    </source>
</evidence>
<evidence type="ECO:0000313" key="3">
    <source>
        <dbReference type="EMBL" id="MDR6512588.1"/>
    </source>
</evidence>
<organism evidence="3 4">
    <name type="scientific">Novosphingobium capsulatum</name>
    <dbReference type="NCBI Taxonomy" id="13688"/>
    <lineage>
        <taxon>Bacteria</taxon>
        <taxon>Pseudomonadati</taxon>
        <taxon>Pseudomonadota</taxon>
        <taxon>Alphaproteobacteria</taxon>
        <taxon>Sphingomonadales</taxon>
        <taxon>Sphingomonadaceae</taxon>
        <taxon>Novosphingobium</taxon>
    </lineage>
</organism>
<dbReference type="InterPro" id="IPR005627">
    <property type="entry name" value="CutC-like"/>
</dbReference>
<dbReference type="RefSeq" id="WP_107716733.1">
    <property type="nucleotide sequence ID" value="NZ_JAVDRD010000010.1"/>
</dbReference>
<dbReference type="EMBL" id="JAVDRD010000010">
    <property type="protein sequence ID" value="MDR6512588.1"/>
    <property type="molecule type" value="Genomic_DNA"/>
</dbReference>
<proteinExistence type="inferred from homology"/>
<dbReference type="Gene3D" id="3.20.20.380">
    <property type="entry name" value="Copper homeostasis (CutC) domain"/>
    <property type="match status" value="1"/>
</dbReference>
<dbReference type="SUPFAM" id="SSF110395">
    <property type="entry name" value="CutC-like"/>
    <property type="match status" value="1"/>
</dbReference>
<name>A0ABU1MQH4_9SPHN</name>
<dbReference type="PANTHER" id="PTHR12598:SF0">
    <property type="entry name" value="COPPER HOMEOSTASIS PROTEIN CUTC HOMOLOG"/>
    <property type="match status" value="1"/>
</dbReference>
<dbReference type="PANTHER" id="PTHR12598">
    <property type="entry name" value="COPPER HOMEOSTASIS PROTEIN CUTC"/>
    <property type="match status" value="1"/>
</dbReference>
<dbReference type="Proteomes" id="UP001184150">
    <property type="component" value="Unassembled WGS sequence"/>
</dbReference>
<comment type="similarity">
    <text evidence="1">Belongs to the CutC family.</text>
</comment>
<dbReference type="InterPro" id="IPR036822">
    <property type="entry name" value="CutC-like_dom_sf"/>
</dbReference>
<reference evidence="3 4" key="1">
    <citation type="submission" date="2023-07" db="EMBL/GenBank/DDBJ databases">
        <title>Sorghum-associated microbial communities from plants grown in Nebraska, USA.</title>
        <authorList>
            <person name="Schachtman D."/>
        </authorList>
    </citation>
    <scope>NUCLEOTIDE SEQUENCE [LARGE SCALE GENOMIC DNA]</scope>
    <source>
        <strain evidence="3 4">DS1027</strain>
    </source>
</reference>
<gene>
    <name evidence="3" type="ORF">J2792_003473</name>
</gene>